<sequence length="145" mass="15505">MSRSTLEAVYAALFARLQTVSGLKVCSRRLQNCQDMQPEDLPAAFQLQGDQGMQFRGSTPTLNTWKADWLLYAHTSDLSVAPSTVLNGMVDAAKAALAPSPAFDKQSLGGLVEYCAIDGNIQIFEGVLGDRAIAIVPISIVLAGF</sequence>
<proteinExistence type="predicted"/>
<name>A0A154QI67_9GAMM</name>
<reference evidence="1 2" key="1">
    <citation type="journal article" date="2016" name="MBio">
        <title>Lateral Gene Transfer in a Heavy Metal-Contaminated-Groundwater Microbial Community.</title>
        <authorList>
            <person name="Hemme C.L."/>
            <person name="Green S.J."/>
            <person name="Rishishwar L."/>
            <person name="Prakash O."/>
            <person name="Pettenato A."/>
            <person name="Chakraborty R."/>
            <person name="Deutschbauer A.M."/>
            <person name="Van Nostrand J.D."/>
            <person name="Wu L."/>
            <person name="He Z."/>
            <person name="Jordan I.K."/>
            <person name="Hazen T.C."/>
            <person name="Arkin A.P."/>
            <person name="Kostka J.E."/>
            <person name="Zhou J."/>
        </authorList>
    </citation>
    <scope>NUCLEOTIDE SEQUENCE [LARGE SCALE GENOMIC DNA]</scope>
    <source>
        <strain evidence="1 2">FW104-T7</strain>
    </source>
</reference>
<evidence type="ECO:0000313" key="2">
    <source>
        <dbReference type="Proteomes" id="UP000076131"/>
    </source>
</evidence>
<accession>A0A154QI67</accession>
<protein>
    <recommendedName>
        <fullName evidence="3">DUF3168 domain-containing protein</fullName>
    </recommendedName>
</protein>
<evidence type="ECO:0000313" key="1">
    <source>
        <dbReference type="EMBL" id="KZC23542.1"/>
    </source>
</evidence>
<dbReference type="AlphaFoldDB" id="A0A154QI67"/>
<evidence type="ECO:0008006" key="3">
    <source>
        <dbReference type="Google" id="ProtNLM"/>
    </source>
</evidence>
<organism evidence="1 2">
    <name type="scientific">Rhodanobacter thiooxydans</name>
    <dbReference type="NCBI Taxonomy" id="416169"/>
    <lineage>
        <taxon>Bacteria</taxon>
        <taxon>Pseudomonadati</taxon>
        <taxon>Pseudomonadota</taxon>
        <taxon>Gammaproteobacteria</taxon>
        <taxon>Lysobacterales</taxon>
        <taxon>Rhodanobacteraceae</taxon>
        <taxon>Rhodanobacter</taxon>
    </lineage>
</organism>
<keyword evidence="2" id="KW-1185">Reference proteome</keyword>
<dbReference type="STRING" id="416169.RHOFW104T7_13145"/>
<comment type="caution">
    <text evidence="1">The sequence shown here is derived from an EMBL/GenBank/DDBJ whole genome shotgun (WGS) entry which is preliminary data.</text>
</comment>
<dbReference type="RefSeq" id="WP_063107764.1">
    <property type="nucleotide sequence ID" value="NZ_LVJS01000043.1"/>
</dbReference>
<dbReference type="EMBL" id="LVJS01000043">
    <property type="protein sequence ID" value="KZC23542.1"/>
    <property type="molecule type" value="Genomic_DNA"/>
</dbReference>
<gene>
    <name evidence="1" type="ORF">RHOFW104T7_13145</name>
</gene>
<dbReference type="Proteomes" id="UP000076131">
    <property type="component" value="Unassembled WGS sequence"/>
</dbReference>